<accession>A0A5S3VBW9</accession>
<dbReference type="EMBL" id="PNBX01000024">
    <property type="protein sequence ID" value="TMO69060.1"/>
    <property type="molecule type" value="Genomic_DNA"/>
</dbReference>
<dbReference type="Pfam" id="PF17186">
    <property type="entry name" value="Lipocalin_9"/>
    <property type="match status" value="1"/>
</dbReference>
<dbReference type="InterPro" id="IPR010791">
    <property type="entry name" value="AttH_dom"/>
</dbReference>
<sequence length="353" mass="39391">MLKYFLGLGLLLSVLAGCQPAQDKSAITRQAPPNLGVDVVPNTPLVFPRDHGAHLDQSIEWWYVTANLEAEDGSQFGVQWTLFRTSMAEPPQSQSPWWDGQLYFAHFAIQNNDAHHAFEKFARAGQVDITAAPFVARIDDWQLKGSNEDILPMQLIAREGPYAANLTLDNSVLVRHGIDGYSQKTAQGHASYYYSYPFLDASGTLDFAGKRYQVSGKAWLDREWSSALIDPSQSGWDWFSLQADDPTEGGLMVFCIKNAEQKYDHCSGSRIQPNGMVERINHTDMSLQRTKYVALAGKHYPVKWTLDIAGLETIHIHSVNKDARNALSIPYWEGRVVSAGGYTAKGYVELVGY</sequence>
<feature type="domain" description="AttH" evidence="2">
    <location>
        <begin position="59"/>
        <end position="226"/>
    </location>
</feature>
<dbReference type="Gene3D" id="2.40.370.10">
    <property type="entry name" value="AttH-like domain"/>
    <property type="match status" value="2"/>
</dbReference>
<dbReference type="PROSITE" id="PS51257">
    <property type="entry name" value="PROKAR_LIPOPROTEIN"/>
    <property type="match status" value="1"/>
</dbReference>
<gene>
    <name evidence="3" type="ORF">CWC19_06390</name>
</gene>
<reference evidence="3 4" key="1">
    <citation type="submission" date="2018-01" db="EMBL/GenBank/DDBJ databases">
        <authorList>
            <person name="Paulsen S."/>
            <person name="Gram L.K."/>
        </authorList>
    </citation>
    <scope>NUCLEOTIDE SEQUENCE [LARGE SCALE GENOMIC DNA]</scope>
    <source>
        <strain evidence="3 4">S3790</strain>
    </source>
</reference>
<dbReference type="SUPFAM" id="SSF159245">
    <property type="entry name" value="AttH-like"/>
    <property type="match status" value="1"/>
</dbReference>
<dbReference type="OrthoDB" id="9770826at2"/>
<comment type="caution">
    <text evidence="3">The sequence shown here is derived from an EMBL/GenBank/DDBJ whole genome shotgun (WGS) entry which is preliminary data.</text>
</comment>
<organism evidence="3 4">
    <name type="scientific">Pseudoalteromonas aurantia</name>
    <dbReference type="NCBI Taxonomy" id="43654"/>
    <lineage>
        <taxon>Bacteria</taxon>
        <taxon>Pseudomonadati</taxon>
        <taxon>Pseudomonadota</taxon>
        <taxon>Gammaproteobacteria</taxon>
        <taxon>Alteromonadales</taxon>
        <taxon>Pseudoalteromonadaceae</taxon>
        <taxon>Pseudoalteromonas</taxon>
    </lineage>
</organism>
<feature type="signal peptide" evidence="1">
    <location>
        <begin position="1"/>
        <end position="21"/>
    </location>
</feature>
<dbReference type="RefSeq" id="WP_138591037.1">
    <property type="nucleotide sequence ID" value="NZ_PNBX01000024.1"/>
</dbReference>
<feature type="chain" id="PRO_5024408207" evidence="1">
    <location>
        <begin position="22"/>
        <end position="353"/>
    </location>
</feature>
<dbReference type="InterPro" id="IPR023374">
    <property type="entry name" value="AttH-like_dom_sf"/>
</dbReference>
<protein>
    <submittedName>
        <fullName evidence="3">ABC transporter</fullName>
    </submittedName>
</protein>
<dbReference type="AlphaFoldDB" id="A0A5S3VBW9"/>
<evidence type="ECO:0000313" key="3">
    <source>
        <dbReference type="EMBL" id="TMO69060.1"/>
    </source>
</evidence>
<evidence type="ECO:0000256" key="1">
    <source>
        <dbReference type="SAM" id="SignalP"/>
    </source>
</evidence>
<dbReference type="PANTHER" id="PTHR38591:SF1">
    <property type="entry name" value="BLL1000 PROTEIN"/>
    <property type="match status" value="1"/>
</dbReference>
<evidence type="ECO:0000313" key="4">
    <source>
        <dbReference type="Proteomes" id="UP000307217"/>
    </source>
</evidence>
<name>A0A5S3VBW9_9GAMM</name>
<evidence type="ECO:0000259" key="2">
    <source>
        <dbReference type="Pfam" id="PF07143"/>
    </source>
</evidence>
<dbReference type="Pfam" id="PF07143">
    <property type="entry name" value="CrtC"/>
    <property type="match status" value="1"/>
</dbReference>
<dbReference type="Proteomes" id="UP000307217">
    <property type="component" value="Unassembled WGS sequence"/>
</dbReference>
<keyword evidence="1" id="KW-0732">Signal</keyword>
<dbReference type="PANTHER" id="PTHR38591">
    <property type="entry name" value="HYDROLASE"/>
    <property type="match status" value="1"/>
</dbReference>
<proteinExistence type="predicted"/>
<reference evidence="4" key="2">
    <citation type="submission" date="2019-06" db="EMBL/GenBank/DDBJ databases">
        <title>Co-occurence of chitin degradation, pigmentation and bioactivity in marine Pseudoalteromonas.</title>
        <authorList>
            <person name="Sonnenschein E.C."/>
            <person name="Bech P.K."/>
        </authorList>
    </citation>
    <scope>NUCLEOTIDE SEQUENCE [LARGE SCALE GENOMIC DNA]</scope>
    <source>
        <strain evidence="4">S3790</strain>
    </source>
</reference>